<feature type="transmembrane region" description="Helical" evidence="2">
    <location>
        <begin position="65"/>
        <end position="84"/>
    </location>
</feature>
<feature type="transmembrane region" description="Helical" evidence="2">
    <location>
        <begin position="38"/>
        <end position="58"/>
    </location>
</feature>
<dbReference type="Proteomes" id="UP000887575">
    <property type="component" value="Unassembled WGS sequence"/>
</dbReference>
<evidence type="ECO:0000256" key="1">
    <source>
        <dbReference type="SAM" id="MobiDB-lite"/>
    </source>
</evidence>
<feature type="transmembrane region" description="Helical" evidence="2">
    <location>
        <begin position="90"/>
        <end position="113"/>
    </location>
</feature>
<accession>A0AAF3FAY0</accession>
<keyword evidence="2" id="KW-1133">Transmembrane helix</keyword>
<feature type="compositionally biased region" description="Basic and acidic residues" evidence="1">
    <location>
        <begin position="187"/>
        <end position="199"/>
    </location>
</feature>
<protein>
    <submittedName>
        <fullName evidence="4">Uncharacterized protein</fullName>
    </submittedName>
</protein>
<name>A0AAF3FAY0_9BILA</name>
<evidence type="ECO:0000313" key="3">
    <source>
        <dbReference type="Proteomes" id="UP000887575"/>
    </source>
</evidence>
<proteinExistence type="predicted"/>
<keyword evidence="2" id="KW-0472">Membrane</keyword>
<dbReference type="WBParaSite" id="MBELARI_LOCUS4104">
    <property type="protein sequence ID" value="MBELARI_LOCUS4104"/>
    <property type="gene ID" value="MBELARI_LOCUS4104"/>
</dbReference>
<feature type="region of interest" description="Disordered" evidence="1">
    <location>
        <begin position="187"/>
        <end position="232"/>
    </location>
</feature>
<evidence type="ECO:0000313" key="4">
    <source>
        <dbReference type="WBParaSite" id="MBELARI_LOCUS4104"/>
    </source>
</evidence>
<feature type="compositionally biased region" description="Basic and acidic residues" evidence="1">
    <location>
        <begin position="220"/>
        <end position="232"/>
    </location>
</feature>
<sequence length="232" mass="26982">MNESETKFVYVKPPVKHMILKIYHTNSAKNLVKMRLRASLLLMIMANIALFFAVYEMAPLNSTNYLTFGAIMLTANAFAAISVINDNWKFLMPLFIVLIPCVFTPILFFLYYISIPLFCKLGRIFAKNERNGTLTKDDLIHECVHEFPATDSPQAYICLYFGLEKLLELYLVSKLIRLMQKDQEFLRSRDQDEQRRTNDEESEDDMIVYEKIPRNSSKAHPTDVIDRHAPIQ</sequence>
<reference evidence="4" key="1">
    <citation type="submission" date="2024-02" db="UniProtKB">
        <authorList>
            <consortium name="WormBaseParasite"/>
        </authorList>
    </citation>
    <scope>IDENTIFICATION</scope>
</reference>
<organism evidence="3 4">
    <name type="scientific">Mesorhabditis belari</name>
    <dbReference type="NCBI Taxonomy" id="2138241"/>
    <lineage>
        <taxon>Eukaryota</taxon>
        <taxon>Metazoa</taxon>
        <taxon>Ecdysozoa</taxon>
        <taxon>Nematoda</taxon>
        <taxon>Chromadorea</taxon>
        <taxon>Rhabditida</taxon>
        <taxon>Rhabditina</taxon>
        <taxon>Rhabditomorpha</taxon>
        <taxon>Rhabditoidea</taxon>
        <taxon>Rhabditidae</taxon>
        <taxon>Mesorhabditinae</taxon>
        <taxon>Mesorhabditis</taxon>
    </lineage>
</organism>
<dbReference type="AlphaFoldDB" id="A0AAF3FAY0"/>
<keyword evidence="2" id="KW-0812">Transmembrane</keyword>
<evidence type="ECO:0000256" key="2">
    <source>
        <dbReference type="SAM" id="Phobius"/>
    </source>
</evidence>
<keyword evidence="3" id="KW-1185">Reference proteome</keyword>